<keyword evidence="2" id="KW-1185">Reference proteome</keyword>
<sequence length="62" mass="7185">MNEYVYHGDKLTDPKYKKQPCKAVRKNGKCIRGKNSNMLVEFTGGDKVVIMARTLRKIRNQN</sequence>
<reference evidence="1 2" key="1">
    <citation type="journal article" date="1992" name="Int. J. Syst. Bacteriol.">
        <title>Sphingobacterium antarcticus sp. nov. a Psychrotrophic Bacterium from the Soils of Schirmacher Oasis, Antarctica.</title>
        <authorList>
            <person name="Shivaji S."/>
            <person name="Ray M.K."/>
            <person name="Rao N.S."/>
            <person name="Saiserr L."/>
            <person name="Jagannadham M.V."/>
            <person name="Kumar G.S."/>
            <person name="Reddy G."/>
            <person name="Bhargava P.M."/>
        </authorList>
    </citation>
    <scope>NUCLEOTIDE SEQUENCE [LARGE SCALE GENOMIC DNA]</scope>
    <source>
        <strain evidence="1 2">4BY</strain>
    </source>
</reference>
<comment type="caution">
    <text evidence="1">The sequence shown here is derived from an EMBL/GenBank/DDBJ whole genome shotgun (WGS) entry which is preliminary data.</text>
</comment>
<dbReference type="AlphaFoldDB" id="A0A081PKI9"/>
<dbReference type="OrthoDB" id="886933at2"/>
<name>A0A081PKI9_9SPHI</name>
<accession>A0A081PKI9</accession>
<organism evidence="1 2">
    <name type="scientific">Pedobacter antarcticus 4BY</name>
    <dbReference type="NCBI Taxonomy" id="1358423"/>
    <lineage>
        <taxon>Bacteria</taxon>
        <taxon>Pseudomonadati</taxon>
        <taxon>Bacteroidota</taxon>
        <taxon>Sphingobacteriia</taxon>
        <taxon>Sphingobacteriales</taxon>
        <taxon>Sphingobacteriaceae</taxon>
        <taxon>Pedobacter</taxon>
    </lineage>
</organism>
<dbReference type="eggNOG" id="ENOG502ZJEG">
    <property type="taxonomic scope" value="Bacteria"/>
</dbReference>
<evidence type="ECO:0000313" key="2">
    <source>
        <dbReference type="Proteomes" id="UP000028007"/>
    </source>
</evidence>
<dbReference type="RefSeq" id="WP_037438298.1">
    <property type="nucleotide sequence ID" value="NZ_JNFF01000019.1"/>
</dbReference>
<dbReference type="Proteomes" id="UP000028007">
    <property type="component" value="Unassembled WGS sequence"/>
</dbReference>
<evidence type="ECO:0000313" key="1">
    <source>
        <dbReference type="EMBL" id="KEQ31212.1"/>
    </source>
</evidence>
<protein>
    <submittedName>
        <fullName evidence="1">Uncharacterized protein</fullName>
    </submittedName>
</protein>
<gene>
    <name evidence="1" type="ORF">N180_02895</name>
</gene>
<dbReference type="EMBL" id="JNFF01000019">
    <property type="protein sequence ID" value="KEQ31212.1"/>
    <property type="molecule type" value="Genomic_DNA"/>
</dbReference>
<proteinExistence type="predicted"/>